<keyword evidence="4" id="KW-0812">Transmembrane</keyword>
<feature type="transmembrane region" description="Helical" evidence="4">
    <location>
        <begin position="12"/>
        <end position="30"/>
    </location>
</feature>
<keyword evidence="3" id="KW-0732">Signal</keyword>
<dbReference type="PANTHER" id="PTHR30290">
    <property type="entry name" value="PERIPLASMIC BINDING COMPONENT OF ABC TRANSPORTER"/>
    <property type="match status" value="1"/>
</dbReference>
<dbReference type="EMBL" id="CP072800">
    <property type="protein sequence ID" value="QTR50087.1"/>
    <property type="molecule type" value="Genomic_DNA"/>
</dbReference>
<dbReference type="RefSeq" id="WP_210226978.1">
    <property type="nucleotide sequence ID" value="NZ_CP072800.1"/>
</dbReference>
<keyword evidence="4" id="KW-0472">Membrane</keyword>
<accession>A0ABX7X476</accession>
<dbReference type="Pfam" id="PF00496">
    <property type="entry name" value="SBP_bac_5"/>
    <property type="match status" value="1"/>
</dbReference>
<dbReference type="SUPFAM" id="SSF53850">
    <property type="entry name" value="Periplasmic binding protein-like II"/>
    <property type="match status" value="1"/>
</dbReference>
<organism evidence="6 7">
    <name type="scientific">Candidatus Thiothrix anitrata</name>
    <dbReference type="NCBI Taxonomy" id="2823902"/>
    <lineage>
        <taxon>Bacteria</taxon>
        <taxon>Pseudomonadati</taxon>
        <taxon>Pseudomonadota</taxon>
        <taxon>Gammaproteobacteria</taxon>
        <taxon>Thiotrichales</taxon>
        <taxon>Thiotrichaceae</taxon>
        <taxon>Thiothrix</taxon>
    </lineage>
</organism>
<dbReference type="Gene3D" id="3.10.105.10">
    <property type="entry name" value="Dipeptide-binding Protein, Domain 3"/>
    <property type="match status" value="1"/>
</dbReference>
<evidence type="ECO:0000256" key="1">
    <source>
        <dbReference type="ARBA" id="ARBA00005695"/>
    </source>
</evidence>
<sequence>MQKRLTTKDWILYALIAVLITLLLLVMYQIDRQWLRLTEMQTALQAQAKDMRDLRSAVSSGTLARTDNAATATTPAVAAAFNRAHAMTQQAGYAQGDWSVNAFGNNLKTLTPLVSSDAYASDVQSYVLESLITRNPDTLAWEGLIAKSWQVSADGLTITFQMRDDVTFSDGKPLTADDVAFTFDFIMTEAIQAPRDRAYLEKIASVKANGKYEVVFTYKEPYFEALSLAGGMSIFPQHFYEPYLKTPQAFNESKGLLLGSGPFQMPDPKGWTPDKGNVELVRNERYWGDVQPSYNRILWKIIQNDSARLTTYRNGEIDAYGARPKEYADLKQDPQMMDKSQHFEYMPPVAGYSYIGWNQERGGKPTRFADKRVRQAMSHLTDVQRVIKDVFLDYAEPAVSPFSNTSKQHDPALQPYAFNLEKAQALLKEVGYEDRNKDGVLEDAAGQPFEFKLTYFDANEDTKRMVLLLKDLYAKAGVKMIPFPQEWPVMLESLNKKDFDAITLGWTSGIETDIYQMFHSSQAKTDGDNTISYKNPELDKLIDQARATVDEATRMPLWQQAERIMYDDQPYTFLMRRKTLAFIDKRIHNLQMTKLGLNRGLLPLENYVPAAQQKYQQ</sequence>
<dbReference type="CDD" id="cd08514">
    <property type="entry name" value="PBP2_AppA_like"/>
    <property type="match status" value="1"/>
</dbReference>
<comment type="similarity">
    <text evidence="1">Belongs to the bacterial solute-binding protein 5 family.</text>
</comment>
<evidence type="ECO:0000313" key="7">
    <source>
        <dbReference type="Proteomes" id="UP000672027"/>
    </source>
</evidence>
<feature type="domain" description="Solute-binding protein family 5" evidence="5">
    <location>
        <begin position="143"/>
        <end position="520"/>
    </location>
</feature>
<dbReference type="PIRSF" id="PIRSF002741">
    <property type="entry name" value="MppA"/>
    <property type="match status" value="1"/>
</dbReference>
<evidence type="ECO:0000259" key="5">
    <source>
        <dbReference type="Pfam" id="PF00496"/>
    </source>
</evidence>
<dbReference type="InterPro" id="IPR030678">
    <property type="entry name" value="Peptide/Ni-bd"/>
</dbReference>
<dbReference type="Gene3D" id="3.40.190.10">
    <property type="entry name" value="Periplasmic binding protein-like II"/>
    <property type="match status" value="1"/>
</dbReference>
<name>A0ABX7X476_9GAMM</name>
<dbReference type="InterPro" id="IPR000914">
    <property type="entry name" value="SBP_5_dom"/>
</dbReference>
<evidence type="ECO:0000256" key="2">
    <source>
        <dbReference type="ARBA" id="ARBA00022448"/>
    </source>
</evidence>
<protein>
    <submittedName>
        <fullName evidence="6">Peptide-binding protein</fullName>
    </submittedName>
</protein>
<keyword evidence="4" id="KW-1133">Transmembrane helix</keyword>
<proteinExistence type="inferred from homology"/>
<gene>
    <name evidence="6" type="ORF">J8380_00430</name>
</gene>
<evidence type="ECO:0000256" key="3">
    <source>
        <dbReference type="ARBA" id="ARBA00022729"/>
    </source>
</evidence>
<keyword evidence="7" id="KW-1185">Reference proteome</keyword>
<evidence type="ECO:0000256" key="4">
    <source>
        <dbReference type="SAM" id="Phobius"/>
    </source>
</evidence>
<keyword evidence="2" id="KW-0813">Transport</keyword>
<reference evidence="6 7" key="1">
    <citation type="submission" date="2021-04" db="EMBL/GenBank/DDBJ databases">
        <title>Genomics, taxonomy and metabolism of representatives of sulfur bacteria of the genus Thiothrix: Thiothrix fructosivorans QT, Thiothrix unzii A1T and three new species, Thiothrix subterranea sp. nov., Thiothrix litoralis sp. nov. and 'Candidatus Thiothrix anitrata' sp. nov.</title>
        <authorList>
            <person name="Ravin N.V."/>
            <person name="Smolyakov D."/>
            <person name="Rudenko T.S."/>
            <person name="Mardanov A.V."/>
            <person name="Beletsky A.V."/>
            <person name="Markov N.D."/>
            <person name="Fomenkov A.I."/>
            <person name="Roberts R.J."/>
            <person name="Karnachuk O.V."/>
            <person name="Novikov A."/>
            <person name="Grabovich M.Y."/>
        </authorList>
    </citation>
    <scope>NUCLEOTIDE SEQUENCE [LARGE SCALE GENOMIC DNA]</scope>
    <source>
        <strain evidence="6 7">A52</strain>
    </source>
</reference>
<dbReference type="InterPro" id="IPR039424">
    <property type="entry name" value="SBP_5"/>
</dbReference>
<evidence type="ECO:0000313" key="6">
    <source>
        <dbReference type="EMBL" id="QTR50087.1"/>
    </source>
</evidence>
<dbReference type="Proteomes" id="UP000672027">
    <property type="component" value="Chromosome"/>
</dbReference>
<dbReference type="PANTHER" id="PTHR30290:SF9">
    <property type="entry name" value="OLIGOPEPTIDE-BINDING PROTEIN APPA"/>
    <property type="match status" value="1"/>
</dbReference>